<dbReference type="Pfam" id="PF11961">
    <property type="entry name" value="DUF3475"/>
    <property type="match status" value="1"/>
</dbReference>
<feature type="domain" description="DUF3475" evidence="2">
    <location>
        <begin position="46"/>
        <end position="102"/>
    </location>
</feature>
<evidence type="ECO:0000313" key="3">
    <source>
        <dbReference type="EMBL" id="GAA0184866.1"/>
    </source>
</evidence>
<evidence type="ECO:0000259" key="1">
    <source>
        <dbReference type="Pfam" id="PF05003"/>
    </source>
</evidence>
<organism evidence="3 4">
    <name type="scientific">Lithospermum erythrorhizon</name>
    <name type="common">Purple gromwell</name>
    <name type="synonym">Lithospermum officinale var. erythrorhizon</name>
    <dbReference type="NCBI Taxonomy" id="34254"/>
    <lineage>
        <taxon>Eukaryota</taxon>
        <taxon>Viridiplantae</taxon>
        <taxon>Streptophyta</taxon>
        <taxon>Embryophyta</taxon>
        <taxon>Tracheophyta</taxon>
        <taxon>Spermatophyta</taxon>
        <taxon>Magnoliopsida</taxon>
        <taxon>eudicotyledons</taxon>
        <taxon>Gunneridae</taxon>
        <taxon>Pentapetalae</taxon>
        <taxon>asterids</taxon>
        <taxon>lamiids</taxon>
        <taxon>Boraginales</taxon>
        <taxon>Boraginaceae</taxon>
        <taxon>Boraginoideae</taxon>
        <taxon>Lithospermeae</taxon>
        <taxon>Lithospermum</taxon>
    </lineage>
</organism>
<dbReference type="EMBL" id="BAABME010012229">
    <property type="protein sequence ID" value="GAA0184866.1"/>
    <property type="molecule type" value="Genomic_DNA"/>
</dbReference>
<comment type="caution">
    <text evidence="3">The sequence shown here is derived from an EMBL/GenBank/DDBJ whole genome shotgun (WGS) entry which is preliminary data.</text>
</comment>
<dbReference type="PANTHER" id="PTHR31371">
    <property type="entry name" value="BNAC09G50660D PROTEIN"/>
    <property type="match status" value="1"/>
</dbReference>
<feature type="domain" description="DUF668" evidence="1">
    <location>
        <begin position="425"/>
        <end position="514"/>
    </location>
</feature>
<name>A0AAV3RT28_LITER</name>
<evidence type="ECO:0000259" key="2">
    <source>
        <dbReference type="Pfam" id="PF11961"/>
    </source>
</evidence>
<dbReference type="AlphaFoldDB" id="A0AAV3RT28"/>
<evidence type="ECO:0000313" key="4">
    <source>
        <dbReference type="Proteomes" id="UP001454036"/>
    </source>
</evidence>
<reference evidence="3 4" key="1">
    <citation type="submission" date="2024-01" db="EMBL/GenBank/DDBJ databases">
        <title>The complete chloroplast genome sequence of Lithospermum erythrorhizon: insights into the phylogenetic relationship among Boraginaceae species and the maternal lineages of purple gromwells.</title>
        <authorList>
            <person name="Okada T."/>
            <person name="Watanabe K."/>
        </authorList>
    </citation>
    <scope>NUCLEOTIDE SEQUENCE [LARGE SCALE GENOMIC DNA]</scope>
</reference>
<gene>
    <name evidence="3" type="ORF">LIER_32154</name>
</gene>
<dbReference type="Pfam" id="PF05003">
    <property type="entry name" value="DUF668"/>
    <property type="match status" value="1"/>
</dbReference>
<protein>
    <submittedName>
        <fullName evidence="3">Uncharacterized protein</fullName>
    </submittedName>
</protein>
<dbReference type="PANTHER" id="PTHR31371:SF2">
    <property type="entry name" value="PLANT_PROTEIN (DUF668)"/>
    <property type="match status" value="1"/>
</dbReference>
<dbReference type="Proteomes" id="UP001454036">
    <property type="component" value="Unassembled WGS sequence"/>
</dbReference>
<dbReference type="InterPro" id="IPR007700">
    <property type="entry name" value="DUF668"/>
</dbReference>
<dbReference type="InterPro" id="IPR021864">
    <property type="entry name" value="DUF3475"/>
</dbReference>
<accession>A0AAV3RT28</accession>
<dbReference type="GO" id="GO:0045927">
    <property type="term" value="P:positive regulation of growth"/>
    <property type="evidence" value="ECO:0007669"/>
    <property type="project" value="InterPro"/>
</dbReference>
<proteinExistence type="predicted"/>
<keyword evidence="4" id="KW-1185">Reference proteome</keyword>
<sequence>MVAEPWILKLGNHVSKNFKSALNMENSKNVSSVRKKGHQEKQIIGILSFEIANVMSKIIHLHMSLTDKAILALRSEVLKNVGIKNLVSYDEYQLIELALMEKLEDLNRVASVVSRLGKRCTTPALQGFEHVYGDIVSRKINVRELGFLVKDMDGMVRKLERYVNSTASLYGELEVLNELELATKKFQQNHNEESRKVFEQKVEWQKEDVIHLKNVSLWNQTYDKAVELLARSACTVYAQITVVFGDVMLWNDSTSGFISGVQNGANQILHNGKQDFGQKSSQADSELIFKGDIIEPVLSKSKSHQRQAFIERTTLAKRDLGIRPHVGPHRTEGNLFGPDDFNFACGIGPGRLFMECLSRSSSKVDDEDDDVGYEDRSSHISGCCSVTSGVKREQPGLSSCFDQSISGIPVDGTKSRILVHASPGTVGGSALALHYANIIIVIEKLLRYPHLVGEEARDDLYQMLPTSLRKTLKCHLKSYVKSLAIYDAPLAHDWKAKLEVVLQWLAPLAHNMIRWQGERNFEQHQIVKKTNILLIQTLYFADCKKTEEAICDLLVGLNYICRYEQQQKALLDCTSSFDFEESMDWQMHFCSPIHS</sequence>